<dbReference type="AlphaFoldDB" id="A0A517SWU9"/>
<gene>
    <name evidence="1" type="ORF">SV7mr_31390</name>
</gene>
<evidence type="ECO:0000313" key="2">
    <source>
        <dbReference type="Proteomes" id="UP000315003"/>
    </source>
</evidence>
<reference evidence="1 2" key="1">
    <citation type="submission" date="2019-02" db="EMBL/GenBank/DDBJ databases">
        <title>Deep-cultivation of Planctomycetes and their phenomic and genomic characterization uncovers novel biology.</title>
        <authorList>
            <person name="Wiegand S."/>
            <person name="Jogler M."/>
            <person name="Boedeker C."/>
            <person name="Pinto D."/>
            <person name="Vollmers J."/>
            <person name="Rivas-Marin E."/>
            <person name="Kohn T."/>
            <person name="Peeters S.H."/>
            <person name="Heuer A."/>
            <person name="Rast P."/>
            <person name="Oberbeckmann S."/>
            <person name="Bunk B."/>
            <person name="Jeske O."/>
            <person name="Meyerdierks A."/>
            <person name="Storesund J.E."/>
            <person name="Kallscheuer N."/>
            <person name="Luecker S."/>
            <person name="Lage O.M."/>
            <person name="Pohl T."/>
            <person name="Merkel B.J."/>
            <person name="Hornburger P."/>
            <person name="Mueller R.-W."/>
            <person name="Bruemmer F."/>
            <person name="Labrenz M."/>
            <person name="Spormann A.M."/>
            <person name="Op den Camp H."/>
            <person name="Overmann J."/>
            <person name="Amann R."/>
            <person name="Jetten M.S.M."/>
            <person name="Mascher T."/>
            <person name="Medema M.H."/>
            <person name="Devos D.P."/>
            <person name="Kaster A.-K."/>
            <person name="Ovreas L."/>
            <person name="Rohde M."/>
            <person name="Galperin M.Y."/>
            <person name="Jogler C."/>
        </authorList>
    </citation>
    <scope>NUCLEOTIDE SEQUENCE [LARGE SCALE GENOMIC DNA]</scope>
    <source>
        <strain evidence="1 2">SV_7m_r</strain>
    </source>
</reference>
<proteinExistence type="predicted"/>
<sequence length="78" mass="9040">MDTKFYISDIGCFSHLAEGEKIYPEPGCRYECWRPGTADREPGDVKWVTRRDHELYAEMTTGNQFRITGDNPHSVIPF</sequence>
<evidence type="ECO:0000313" key="1">
    <source>
        <dbReference type="EMBL" id="QDT60615.1"/>
    </source>
</evidence>
<dbReference type="OrthoDB" id="296336at2"/>
<keyword evidence="2" id="KW-1185">Reference proteome</keyword>
<dbReference type="EMBL" id="CP036272">
    <property type="protein sequence ID" value="QDT60615.1"/>
    <property type="molecule type" value="Genomic_DNA"/>
</dbReference>
<protein>
    <submittedName>
        <fullName evidence="1">Uncharacterized protein</fullName>
    </submittedName>
</protein>
<dbReference type="RefSeq" id="WP_145273569.1">
    <property type="nucleotide sequence ID" value="NZ_CP036272.1"/>
</dbReference>
<dbReference type="Proteomes" id="UP000315003">
    <property type="component" value="Chromosome"/>
</dbReference>
<organism evidence="1 2">
    <name type="scientific">Stieleria bergensis</name>
    <dbReference type="NCBI Taxonomy" id="2528025"/>
    <lineage>
        <taxon>Bacteria</taxon>
        <taxon>Pseudomonadati</taxon>
        <taxon>Planctomycetota</taxon>
        <taxon>Planctomycetia</taxon>
        <taxon>Pirellulales</taxon>
        <taxon>Pirellulaceae</taxon>
        <taxon>Stieleria</taxon>
    </lineage>
</organism>
<name>A0A517SWU9_9BACT</name>
<accession>A0A517SWU9</accession>